<dbReference type="InterPro" id="IPR036388">
    <property type="entry name" value="WH-like_DNA-bd_sf"/>
</dbReference>
<evidence type="ECO:0000256" key="11">
    <source>
        <dbReference type="PIRSR" id="PIRSR602481-1"/>
    </source>
</evidence>
<dbReference type="Gene3D" id="3.30.1490.190">
    <property type="match status" value="1"/>
</dbReference>
<evidence type="ECO:0000256" key="7">
    <source>
        <dbReference type="ARBA" id="ARBA00022833"/>
    </source>
</evidence>
<dbReference type="Pfam" id="PF01475">
    <property type="entry name" value="FUR"/>
    <property type="match status" value="1"/>
</dbReference>
<dbReference type="PANTHER" id="PTHR33202">
    <property type="entry name" value="ZINC UPTAKE REGULATION PROTEIN"/>
    <property type="match status" value="1"/>
</dbReference>
<keyword evidence="8" id="KW-0805">Transcription regulation</keyword>
<evidence type="ECO:0000256" key="10">
    <source>
        <dbReference type="ARBA" id="ARBA00023163"/>
    </source>
</evidence>
<comment type="cofactor">
    <cofactor evidence="12">
        <name>Mn(2+)</name>
        <dbReference type="ChEBI" id="CHEBI:29035"/>
    </cofactor>
    <cofactor evidence="12">
        <name>Fe(2+)</name>
        <dbReference type="ChEBI" id="CHEBI:29033"/>
    </cofactor>
    <text evidence="12">Binds 1 Mn(2+) or Fe(2+) ion per subunit.</text>
</comment>
<dbReference type="PANTHER" id="PTHR33202:SF2">
    <property type="entry name" value="FERRIC UPTAKE REGULATION PROTEIN"/>
    <property type="match status" value="1"/>
</dbReference>
<dbReference type="EMBL" id="CP009245">
    <property type="protein sequence ID" value="APT85187.1"/>
    <property type="molecule type" value="Genomic_DNA"/>
</dbReference>
<feature type="binding site" evidence="11">
    <location>
        <position position="94"/>
    </location>
    <ligand>
        <name>Zn(2+)</name>
        <dbReference type="ChEBI" id="CHEBI:29105"/>
    </ligand>
</feature>
<feature type="binding site" evidence="12">
    <location>
        <position position="126"/>
    </location>
    <ligand>
        <name>Fe cation</name>
        <dbReference type="ChEBI" id="CHEBI:24875"/>
    </ligand>
</feature>
<keyword evidence="9" id="KW-0238">DNA-binding</keyword>
<evidence type="ECO:0000256" key="6">
    <source>
        <dbReference type="ARBA" id="ARBA00022723"/>
    </source>
</evidence>
<dbReference type="RefSeq" id="WP_075726983.1">
    <property type="nucleotide sequence ID" value="NZ_CP009245.1"/>
</dbReference>
<evidence type="ECO:0000256" key="3">
    <source>
        <dbReference type="ARBA" id="ARBA00011738"/>
    </source>
</evidence>
<dbReference type="Proteomes" id="UP000185478">
    <property type="component" value="Chromosome"/>
</dbReference>
<dbReference type="GO" id="GO:0000976">
    <property type="term" value="F:transcription cis-regulatory region binding"/>
    <property type="evidence" value="ECO:0007669"/>
    <property type="project" value="TreeGrafter"/>
</dbReference>
<evidence type="ECO:0000256" key="9">
    <source>
        <dbReference type="ARBA" id="ARBA00023125"/>
    </source>
</evidence>
<organism evidence="13 14">
    <name type="scientific">Corynebacterium aquilae DSM 44791</name>
    <dbReference type="NCBI Taxonomy" id="1431546"/>
    <lineage>
        <taxon>Bacteria</taxon>
        <taxon>Bacillati</taxon>
        <taxon>Actinomycetota</taxon>
        <taxon>Actinomycetes</taxon>
        <taxon>Mycobacteriales</taxon>
        <taxon>Corynebacteriaceae</taxon>
        <taxon>Corynebacterium</taxon>
    </lineage>
</organism>
<evidence type="ECO:0000256" key="2">
    <source>
        <dbReference type="ARBA" id="ARBA00007957"/>
    </source>
</evidence>
<gene>
    <name evidence="13" type="ORF">CAQU_09010</name>
</gene>
<dbReference type="FunFam" id="1.10.10.10:FF:000459">
    <property type="entry name" value="Ferric uptake regulation protein"/>
    <property type="match status" value="1"/>
</dbReference>
<dbReference type="InterPro" id="IPR036390">
    <property type="entry name" value="WH_DNA-bd_sf"/>
</dbReference>
<keyword evidence="4" id="KW-0963">Cytoplasm</keyword>
<comment type="subcellular location">
    <subcellularLocation>
        <location evidence="1">Cytoplasm</location>
    </subcellularLocation>
</comment>
<evidence type="ECO:0000256" key="5">
    <source>
        <dbReference type="ARBA" id="ARBA00022491"/>
    </source>
</evidence>
<dbReference type="GO" id="GO:0045892">
    <property type="term" value="P:negative regulation of DNA-templated transcription"/>
    <property type="evidence" value="ECO:0007669"/>
    <property type="project" value="TreeGrafter"/>
</dbReference>
<dbReference type="STRING" id="1431546.CAQU_09010"/>
<feature type="binding site" evidence="11">
    <location>
        <position position="134"/>
    </location>
    <ligand>
        <name>Zn(2+)</name>
        <dbReference type="ChEBI" id="CHEBI:29105"/>
    </ligand>
</feature>
<reference evidence="13 14" key="1">
    <citation type="submission" date="2014-08" db="EMBL/GenBank/DDBJ databases">
        <title>Complete genome sequence of Corynebacterium aquilae S-613T(T) (=DSM 44791(T)), isolated from the choana of a healthy golden eagle.</title>
        <authorList>
            <person name="Ruckert C."/>
            <person name="Albersmeier A."/>
            <person name="Winkler A."/>
            <person name="Kalinowski J."/>
        </authorList>
    </citation>
    <scope>NUCLEOTIDE SEQUENCE [LARGE SCALE GENOMIC DNA]</scope>
    <source>
        <strain evidence="13 14">S-613</strain>
    </source>
</reference>
<proteinExistence type="inferred from homology"/>
<comment type="cofactor">
    <cofactor evidence="11">
        <name>Zn(2+)</name>
        <dbReference type="ChEBI" id="CHEBI:29105"/>
    </cofactor>
    <text evidence="11">Binds 1 zinc ion per subunit.</text>
</comment>
<evidence type="ECO:0000313" key="13">
    <source>
        <dbReference type="EMBL" id="APT85187.1"/>
    </source>
</evidence>
<feature type="binding site" evidence="11">
    <location>
        <position position="137"/>
    </location>
    <ligand>
        <name>Zn(2+)</name>
        <dbReference type="ChEBI" id="CHEBI:29105"/>
    </ligand>
</feature>
<dbReference type="OrthoDB" id="8659436at2"/>
<evidence type="ECO:0000256" key="4">
    <source>
        <dbReference type="ARBA" id="ARBA00022490"/>
    </source>
</evidence>
<keyword evidence="14" id="KW-1185">Reference proteome</keyword>
<dbReference type="InterPro" id="IPR002481">
    <property type="entry name" value="FUR"/>
</dbReference>
<dbReference type="AlphaFoldDB" id="A0A1L7CH62"/>
<feature type="binding site" evidence="11">
    <location>
        <position position="97"/>
    </location>
    <ligand>
        <name>Zn(2+)</name>
        <dbReference type="ChEBI" id="CHEBI:29105"/>
    </ligand>
</feature>
<dbReference type="GO" id="GO:1900376">
    <property type="term" value="P:regulation of secondary metabolite biosynthetic process"/>
    <property type="evidence" value="ECO:0007669"/>
    <property type="project" value="TreeGrafter"/>
</dbReference>
<dbReference type="InterPro" id="IPR043135">
    <property type="entry name" value="Fur_C"/>
</dbReference>
<keyword evidence="6 11" id="KW-0479">Metal-binding</keyword>
<protein>
    <submittedName>
        <fullName evidence="13">Sugar ABC transporter substrate-binding protein</fullName>
    </submittedName>
</protein>
<comment type="similarity">
    <text evidence="2">Belongs to the Fur family.</text>
</comment>
<evidence type="ECO:0000256" key="12">
    <source>
        <dbReference type="PIRSR" id="PIRSR602481-2"/>
    </source>
</evidence>
<dbReference type="SUPFAM" id="SSF46785">
    <property type="entry name" value="Winged helix' DNA-binding domain"/>
    <property type="match status" value="1"/>
</dbReference>
<evidence type="ECO:0000256" key="8">
    <source>
        <dbReference type="ARBA" id="ARBA00023015"/>
    </source>
</evidence>
<evidence type="ECO:0000313" key="14">
    <source>
        <dbReference type="Proteomes" id="UP000185478"/>
    </source>
</evidence>
<dbReference type="GO" id="GO:0008270">
    <property type="term" value="F:zinc ion binding"/>
    <property type="evidence" value="ECO:0007669"/>
    <property type="project" value="TreeGrafter"/>
</dbReference>
<dbReference type="GO" id="GO:0005829">
    <property type="term" value="C:cytosol"/>
    <property type="evidence" value="ECO:0007669"/>
    <property type="project" value="TreeGrafter"/>
</dbReference>
<dbReference type="KEGG" id="caqu:CAQU_09010"/>
<accession>A0A1L7CH62</accession>
<comment type="subunit">
    <text evidence="3">Homodimer.</text>
</comment>
<keyword evidence="7 11" id="KW-0862">Zinc</keyword>
<dbReference type="GO" id="GO:0003700">
    <property type="term" value="F:DNA-binding transcription factor activity"/>
    <property type="evidence" value="ECO:0007669"/>
    <property type="project" value="InterPro"/>
</dbReference>
<keyword evidence="5" id="KW-0678">Repressor</keyword>
<dbReference type="Gene3D" id="1.10.10.10">
    <property type="entry name" value="Winged helix-like DNA-binding domain superfamily/Winged helix DNA-binding domain"/>
    <property type="match status" value="1"/>
</dbReference>
<name>A0A1L7CH62_9CORY</name>
<evidence type="ECO:0000256" key="1">
    <source>
        <dbReference type="ARBA" id="ARBA00004496"/>
    </source>
</evidence>
<feature type="binding site" evidence="12">
    <location>
        <position position="109"/>
    </location>
    <ligand>
        <name>Fe cation</name>
        <dbReference type="ChEBI" id="CHEBI:24875"/>
    </ligand>
</feature>
<keyword evidence="10" id="KW-0804">Transcription</keyword>
<keyword evidence="12" id="KW-0408">Iron</keyword>
<feature type="binding site" evidence="12">
    <location>
        <position position="88"/>
    </location>
    <ligand>
        <name>Fe cation</name>
        <dbReference type="ChEBI" id="CHEBI:24875"/>
    </ligand>
</feature>
<dbReference type="CDD" id="cd07153">
    <property type="entry name" value="Fur_like"/>
    <property type="match status" value="1"/>
</dbReference>
<sequence length="140" mass="15155">MAVKTDASIPKLGARSTRQRAAVVNVLRELTNFSSAKTIHQEITARNYKVGLTTVYRTLQSLADINAVDVLHMSTGETLYRACESNDHHHHIVCSNCGKTVEIDGGPVEEWAANMAKANGFVLTGHTAEVFGTCSSCQHA</sequence>